<organism evidence="1 2">
    <name type="scientific">Candidatus Magasanikbacteria bacterium RIFCSPLOWO2_12_FULL_43_12</name>
    <dbReference type="NCBI Taxonomy" id="1798692"/>
    <lineage>
        <taxon>Bacteria</taxon>
        <taxon>Candidatus Magasanikiibacteriota</taxon>
    </lineage>
</organism>
<gene>
    <name evidence="1" type="ORF">A3G00_03410</name>
</gene>
<comment type="caution">
    <text evidence="1">The sequence shown here is derived from an EMBL/GenBank/DDBJ whole genome shotgun (WGS) entry which is preliminary data.</text>
</comment>
<name>A0A1F6MQW0_9BACT</name>
<proteinExistence type="predicted"/>
<protein>
    <recommendedName>
        <fullName evidence="3">Phosphoglycerate mutase</fullName>
    </recommendedName>
</protein>
<evidence type="ECO:0000313" key="2">
    <source>
        <dbReference type="Proteomes" id="UP000178347"/>
    </source>
</evidence>
<dbReference type="Pfam" id="PF00300">
    <property type="entry name" value="His_Phos_1"/>
    <property type="match status" value="1"/>
</dbReference>
<evidence type="ECO:0000313" key="1">
    <source>
        <dbReference type="EMBL" id="OGH73928.1"/>
    </source>
</evidence>
<dbReference type="AlphaFoldDB" id="A0A1F6MQW0"/>
<accession>A0A1F6MQW0</accession>
<dbReference type="Gene3D" id="3.40.50.1240">
    <property type="entry name" value="Phosphoglycerate mutase-like"/>
    <property type="match status" value="1"/>
</dbReference>
<dbReference type="SUPFAM" id="SSF53254">
    <property type="entry name" value="Phosphoglycerate mutase-like"/>
    <property type="match status" value="1"/>
</dbReference>
<dbReference type="Proteomes" id="UP000178347">
    <property type="component" value="Unassembled WGS sequence"/>
</dbReference>
<reference evidence="1 2" key="1">
    <citation type="journal article" date="2016" name="Nat. Commun.">
        <title>Thousands of microbial genomes shed light on interconnected biogeochemical processes in an aquifer system.</title>
        <authorList>
            <person name="Anantharaman K."/>
            <person name="Brown C.T."/>
            <person name="Hug L.A."/>
            <person name="Sharon I."/>
            <person name="Castelle C.J."/>
            <person name="Probst A.J."/>
            <person name="Thomas B.C."/>
            <person name="Singh A."/>
            <person name="Wilkins M.J."/>
            <person name="Karaoz U."/>
            <person name="Brodie E.L."/>
            <person name="Williams K.H."/>
            <person name="Hubbard S.S."/>
            <person name="Banfield J.F."/>
        </authorList>
    </citation>
    <scope>NUCLEOTIDE SEQUENCE [LARGE SCALE GENOMIC DNA]</scope>
</reference>
<evidence type="ECO:0008006" key="3">
    <source>
        <dbReference type="Google" id="ProtNLM"/>
    </source>
</evidence>
<dbReference type="InterPro" id="IPR013078">
    <property type="entry name" value="His_Pase_superF_clade-1"/>
</dbReference>
<sequence>MKTTILFQRHGEHRSQVLIPEDRGLCVEIGRQLASAGVKVDRMILSPLPRAVATALATCEGLGTADMPLALEPRMGDFKSDPRTPKEAVKALKAAAVANHGDDSDANMAKELISTTDLHDLLFKLAEEGAEALIKMATDHPGETILVISHGVARMEIVLRYLRDFRGTDLLQIADELIDRGQVVEVIFDVVLHHSYGFARFISAKPWTPPSTSKRRCM</sequence>
<dbReference type="InterPro" id="IPR029033">
    <property type="entry name" value="His_PPase_superfam"/>
</dbReference>
<dbReference type="EMBL" id="MFQN01000033">
    <property type="protein sequence ID" value="OGH73928.1"/>
    <property type="molecule type" value="Genomic_DNA"/>
</dbReference>